<evidence type="ECO:0000313" key="9">
    <source>
        <dbReference type="Proteomes" id="UP000675554"/>
    </source>
</evidence>
<dbReference type="GO" id="GO:0005886">
    <property type="term" value="C:plasma membrane"/>
    <property type="evidence" value="ECO:0007669"/>
    <property type="project" value="TreeGrafter"/>
</dbReference>
<keyword evidence="5 6" id="KW-0472">Membrane</keyword>
<feature type="transmembrane region" description="Helical" evidence="6">
    <location>
        <begin position="122"/>
        <end position="140"/>
    </location>
</feature>
<evidence type="ECO:0000256" key="6">
    <source>
        <dbReference type="SAM" id="Phobius"/>
    </source>
</evidence>
<dbReference type="InterPro" id="IPR051401">
    <property type="entry name" value="GtrA_CellWall_Glycosyl"/>
</dbReference>
<keyword evidence="9" id="KW-1185">Reference proteome</keyword>
<reference evidence="8" key="1">
    <citation type="submission" date="2021-04" db="EMBL/GenBank/DDBJ databases">
        <title>Sequencing of actinobacteria type strains.</title>
        <authorList>
            <person name="Nguyen G.-S."/>
            <person name="Wentzel A."/>
        </authorList>
    </citation>
    <scope>NUCLEOTIDE SEQUENCE</scope>
    <source>
        <strain evidence="8">DSM 42095</strain>
    </source>
</reference>
<dbReference type="GO" id="GO:0000271">
    <property type="term" value="P:polysaccharide biosynthetic process"/>
    <property type="evidence" value="ECO:0007669"/>
    <property type="project" value="InterPro"/>
</dbReference>
<dbReference type="Pfam" id="PF04138">
    <property type="entry name" value="GtrA_DPMS_TM"/>
    <property type="match status" value="1"/>
</dbReference>
<evidence type="ECO:0000256" key="4">
    <source>
        <dbReference type="ARBA" id="ARBA00022989"/>
    </source>
</evidence>
<keyword evidence="3 6" id="KW-0812">Transmembrane</keyword>
<keyword evidence="4 6" id="KW-1133">Transmembrane helix</keyword>
<accession>A0A8T4IV21</accession>
<feature type="transmembrane region" description="Helical" evidence="6">
    <location>
        <begin position="50"/>
        <end position="68"/>
    </location>
</feature>
<comment type="subcellular location">
    <subcellularLocation>
        <location evidence="1">Membrane</location>
        <topology evidence="1">Multi-pass membrane protein</topology>
    </subcellularLocation>
</comment>
<evidence type="ECO:0000256" key="1">
    <source>
        <dbReference type="ARBA" id="ARBA00004141"/>
    </source>
</evidence>
<organism evidence="8 9">
    <name type="scientific">Streptomyces daliensis</name>
    <dbReference type="NCBI Taxonomy" id="299421"/>
    <lineage>
        <taxon>Bacteria</taxon>
        <taxon>Bacillati</taxon>
        <taxon>Actinomycetota</taxon>
        <taxon>Actinomycetes</taxon>
        <taxon>Kitasatosporales</taxon>
        <taxon>Streptomycetaceae</taxon>
        <taxon>Streptomyces</taxon>
    </lineage>
</organism>
<protein>
    <submittedName>
        <fullName evidence="8">GtrA family protein</fullName>
    </submittedName>
</protein>
<dbReference type="PANTHER" id="PTHR38459:SF1">
    <property type="entry name" value="PROPHAGE BACTOPRENOL-LINKED GLUCOSE TRANSLOCASE HOMOLOG"/>
    <property type="match status" value="1"/>
</dbReference>
<proteinExistence type="inferred from homology"/>
<evidence type="ECO:0000313" key="8">
    <source>
        <dbReference type="EMBL" id="MBR7676291.1"/>
    </source>
</evidence>
<sequence length="154" mass="17213">MTGEKVRGVEPEKRTVPGLRSEMRDYTVVGALGYLGNLAIFNATRWTGLGVIWASLLSSSVIMLLTYLGHRHITFRRRRARWRIGEAAAFLLVSCLGLVIENACVFVSHYVLGFTSPLADNIAKNIVGVALGTCFRFVAYRQIVFRRRARKLPA</sequence>
<dbReference type="InterPro" id="IPR007267">
    <property type="entry name" value="GtrA_DPMS_TM"/>
</dbReference>
<comment type="similarity">
    <text evidence="2">Belongs to the GtrA family.</text>
</comment>
<feature type="domain" description="GtrA/DPMS transmembrane" evidence="7">
    <location>
        <begin position="26"/>
        <end position="145"/>
    </location>
</feature>
<dbReference type="Proteomes" id="UP000675554">
    <property type="component" value="Unassembled WGS sequence"/>
</dbReference>
<dbReference type="AlphaFoldDB" id="A0A8T4IV21"/>
<name>A0A8T4IV21_9ACTN</name>
<feature type="transmembrane region" description="Helical" evidence="6">
    <location>
        <begin position="89"/>
        <end position="110"/>
    </location>
</feature>
<dbReference type="EMBL" id="JAGSMN010000631">
    <property type="protein sequence ID" value="MBR7676291.1"/>
    <property type="molecule type" value="Genomic_DNA"/>
</dbReference>
<evidence type="ECO:0000256" key="2">
    <source>
        <dbReference type="ARBA" id="ARBA00009399"/>
    </source>
</evidence>
<comment type="caution">
    <text evidence="8">The sequence shown here is derived from an EMBL/GenBank/DDBJ whole genome shotgun (WGS) entry which is preliminary data.</text>
</comment>
<evidence type="ECO:0000256" key="3">
    <source>
        <dbReference type="ARBA" id="ARBA00022692"/>
    </source>
</evidence>
<dbReference type="PANTHER" id="PTHR38459">
    <property type="entry name" value="PROPHAGE BACTOPRENOL-LINKED GLUCOSE TRANSLOCASE HOMOLOG"/>
    <property type="match status" value="1"/>
</dbReference>
<evidence type="ECO:0000256" key="5">
    <source>
        <dbReference type="ARBA" id="ARBA00023136"/>
    </source>
</evidence>
<evidence type="ECO:0000259" key="7">
    <source>
        <dbReference type="Pfam" id="PF04138"/>
    </source>
</evidence>
<gene>
    <name evidence="8" type="ORF">KDA82_25430</name>
</gene>